<protein>
    <submittedName>
        <fullName evidence="1">Uncharacterized protein</fullName>
    </submittedName>
</protein>
<dbReference type="Proteomes" id="UP000321570">
    <property type="component" value="Unassembled WGS sequence"/>
</dbReference>
<dbReference type="AlphaFoldDB" id="A0A564Z9Y9"/>
<keyword evidence="2" id="KW-1185">Reference proteome</keyword>
<reference evidence="1 2" key="1">
    <citation type="submission" date="2019-07" db="EMBL/GenBank/DDBJ databases">
        <authorList>
            <person name="Jastrzebski P J."/>
            <person name="Paukszto L."/>
            <person name="Jastrzebski P J."/>
        </authorList>
    </citation>
    <scope>NUCLEOTIDE SEQUENCE [LARGE SCALE GENOMIC DNA]</scope>
    <source>
        <strain evidence="1 2">WMS-il1</strain>
    </source>
</reference>
<evidence type="ECO:0000313" key="2">
    <source>
        <dbReference type="Proteomes" id="UP000321570"/>
    </source>
</evidence>
<proteinExistence type="predicted"/>
<accession>A0A564Z9Y9</accession>
<name>A0A564Z9Y9_HYMDI</name>
<dbReference type="EMBL" id="CABIJS010000701">
    <property type="protein sequence ID" value="VUZ56270.1"/>
    <property type="molecule type" value="Genomic_DNA"/>
</dbReference>
<gene>
    <name evidence="1" type="ORF">WMSIL1_LOCUS13962</name>
</gene>
<organism evidence="1 2">
    <name type="scientific">Hymenolepis diminuta</name>
    <name type="common">Rat tapeworm</name>
    <dbReference type="NCBI Taxonomy" id="6216"/>
    <lineage>
        <taxon>Eukaryota</taxon>
        <taxon>Metazoa</taxon>
        <taxon>Spiralia</taxon>
        <taxon>Lophotrochozoa</taxon>
        <taxon>Platyhelminthes</taxon>
        <taxon>Cestoda</taxon>
        <taxon>Eucestoda</taxon>
        <taxon>Cyclophyllidea</taxon>
        <taxon>Hymenolepididae</taxon>
        <taxon>Hymenolepis</taxon>
    </lineage>
</organism>
<sequence>MRRVEELQALLVDFQPRVYLAETAPYTRVLRLDLNHEALKSVLGVLVSVIPHLRLMLQL</sequence>
<evidence type="ECO:0000313" key="1">
    <source>
        <dbReference type="EMBL" id="VUZ56270.1"/>
    </source>
</evidence>